<comment type="function">
    <text evidence="3">Toxic component of a type II toxin-antitoxin (TA) system.</text>
</comment>
<evidence type="ECO:0000313" key="5">
    <source>
        <dbReference type="Proteomes" id="UP000664701"/>
    </source>
</evidence>
<keyword evidence="3" id="KW-0378">Hydrolase</keyword>
<proteinExistence type="inferred from homology"/>
<dbReference type="RefSeq" id="WP_207940515.1">
    <property type="nucleotide sequence ID" value="NZ_CP147251.1"/>
</dbReference>
<dbReference type="InterPro" id="IPR003477">
    <property type="entry name" value="PemK-like"/>
</dbReference>
<dbReference type="SUPFAM" id="SSF50118">
    <property type="entry name" value="Cell growth inhibitor/plasmid maintenance toxic component"/>
    <property type="match status" value="1"/>
</dbReference>
<keyword evidence="5" id="KW-1185">Reference proteome</keyword>
<reference evidence="4 5" key="1">
    <citation type="submission" date="2024-03" db="EMBL/GenBank/DDBJ databases">
        <title>The Genome Sequence of Enterococcus sp. DIV2402.</title>
        <authorList>
            <consortium name="The Broad Institute Genomics Platform"/>
            <consortium name="The Broad Institute Microbial Omics Core"/>
            <consortium name="The Broad Institute Genomic Center for Infectious Diseases"/>
            <person name="Earl A."/>
            <person name="Manson A."/>
            <person name="Gilmore M."/>
            <person name="Schwartman J."/>
            <person name="Shea T."/>
            <person name="Abouelleil A."/>
            <person name="Cao P."/>
            <person name="Chapman S."/>
            <person name="Cusick C."/>
            <person name="Young S."/>
            <person name="Neafsey D."/>
            <person name="Nusbaum C."/>
            <person name="Birren B."/>
        </authorList>
    </citation>
    <scope>NUCLEOTIDE SEQUENCE [LARGE SCALE GENOMIC DNA]</scope>
    <source>
        <strain evidence="4 5">DIV2402</strain>
    </source>
</reference>
<name>A0ABZ2SNH7_9ENTE</name>
<dbReference type="InterPro" id="IPR011067">
    <property type="entry name" value="Plasmid_toxin/cell-grow_inhib"/>
</dbReference>
<dbReference type="EC" id="3.1.-.-" evidence="3"/>
<keyword evidence="3" id="KW-0540">Nuclease</keyword>
<dbReference type="PIRSF" id="PIRSF033490">
    <property type="entry name" value="MazF"/>
    <property type="match status" value="1"/>
</dbReference>
<evidence type="ECO:0000256" key="3">
    <source>
        <dbReference type="PIRNR" id="PIRNR033490"/>
    </source>
</evidence>
<organism evidence="4 5">
    <name type="scientific">Candidatus Enterococcus lowellii</name>
    <dbReference type="NCBI Taxonomy" id="2230877"/>
    <lineage>
        <taxon>Bacteria</taxon>
        <taxon>Bacillati</taxon>
        <taxon>Bacillota</taxon>
        <taxon>Bacilli</taxon>
        <taxon>Lactobacillales</taxon>
        <taxon>Enterococcaceae</taxon>
        <taxon>Enterococcus</taxon>
    </lineage>
</organism>
<dbReference type="Pfam" id="PF02452">
    <property type="entry name" value="PemK_toxin"/>
    <property type="match status" value="1"/>
</dbReference>
<accession>A0ABZ2SNH7</accession>
<evidence type="ECO:0000256" key="1">
    <source>
        <dbReference type="ARBA" id="ARBA00007521"/>
    </source>
</evidence>
<evidence type="ECO:0000256" key="2">
    <source>
        <dbReference type="ARBA" id="ARBA00022649"/>
    </source>
</evidence>
<evidence type="ECO:0000313" key="4">
    <source>
        <dbReference type="EMBL" id="WYJ77342.1"/>
    </source>
</evidence>
<comment type="similarity">
    <text evidence="1 3">Belongs to the PemK/MazF family.</text>
</comment>
<keyword evidence="3" id="KW-0255">Endonuclease</keyword>
<dbReference type="PANTHER" id="PTHR33988:SF2">
    <property type="entry name" value="ENDORIBONUCLEASE MAZF"/>
    <property type="match status" value="1"/>
</dbReference>
<sequence>MNKTIRRGEIYYIDLKERMIPGEQNGIRPVIILQNDIGNIHSGTTIVAFLTTKNKPLPTHVKINSVNSGLRKTSYVMLEQIRTVNKDLLKWKIGKISEEETNLIEKALNISLHINTIKETHS</sequence>
<dbReference type="EMBL" id="CP147251">
    <property type="protein sequence ID" value="WYJ77342.1"/>
    <property type="molecule type" value="Genomic_DNA"/>
</dbReference>
<dbReference type="PANTHER" id="PTHR33988">
    <property type="entry name" value="ENDORIBONUCLEASE MAZF-RELATED"/>
    <property type="match status" value="1"/>
</dbReference>
<keyword evidence="2" id="KW-1277">Toxin-antitoxin system</keyword>
<gene>
    <name evidence="4" type="ORF">DOK78_001980</name>
</gene>
<dbReference type="Gene3D" id="2.30.30.110">
    <property type="match status" value="1"/>
</dbReference>
<dbReference type="Proteomes" id="UP000664701">
    <property type="component" value="Chromosome"/>
</dbReference>
<protein>
    <recommendedName>
        <fullName evidence="3">mRNA interferase</fullName>
        <ecNumber evidence="3">3.1.-.-</ecNumber>
    </recommendedName>
</protein>